<dbReference type="Proteomes" id="UP000727456">
    <property type="component" value="Unassembled WGS sequence"/>
</dbReference>
<evidence type="ECO:0000313" key="3">
    <source>
        <dbReference type="Proteomes" id="UP000727456"/>
    </source>
</evidence>
<feature type="signal peptide" evidence="1">
    <location>
        <begin position="1"/>
        <end position="25"/>
    </location>
</feature>
<reference evidence="2 3" key="1">
    <citation type="submission" date="2020-03" db="EMBL/GenBank/DDBJ databases">
        <title>Genomic Encyclopedia of Type Strains, Phase III (KMG-III): the genomes of soil and plant-associated and newly described type strains.</title>
        <authorList>
            <person name="Whitman W."/>
        </authorList>
    </citation>
    <scope>NUCLEOTIDE SEQUENCE [LARGE SCALE GENOMIC DNA]</scope>
    <source>
        <strain evidence="2 3">CECT 8804</strain>
    </source>
</reference>
<organism evidence="2 3">
    <name type="scientific">Sphingomonas vulcanisoli</name>
    <dbReference type="NCBI Taxonomy" id="1658060"/>
    <lineage>
        <taxon>Bacteria</taxon>
        <taxon>Pseudomonadati</taxon>
        <taxon>Pseudomonadota</taxon>
        <taxon>Alphaproteobacteria</taxon>
        <taxon>Sphingomonadales</taxon>
        <taxon>Sphingomonadaceae</taxon>
        <taxon>Sphingomonas</taxon>
    </lineage>
</organism>
<evidence type="ECO:0000313" key="2">
    <source>
        <dbReference type="EMBL" id="NIJ08721.1"/>
    </source>
</evidence>
<keyword evidence="1" id="KW-0732">Signal</keyword>
<gene>
    <name evidence="2" type="ORF">FHS31_002342</name>
</gene>
<keyword evidence="3" id="KW-1185">Reference proteome</keyword>
<comment type="caution">
    <text evidence="2">The sequence shown here is derived from an EMBL/GenBank/DDBJ whole genome shotgun (WGS) entry which is preliminary data.</text>
</comment>
<evidence type="ECO:0000256" key="1">
    <source>
        <dbReference type="SAM" id="SignalP"/>
    </source>
</evidence>
<dbReference type="EMBL" id="JAAOZC010000005">
    <property type="protein sequence ID" value="NIJ08721.1"/>
    <property type="molecule type" value="Genomic_DNA"/>
</dbReference>
<feature type="chain" id="PRO_5045342422" evidence="1">
    <location>
        <begin position="26"/>
        <end position="94"/>
    </location>
</feature>
<dbReference type="PROSITE" id="PS51257">
    <property type="entry name" value="PROKAR_LIPOPROTEIN"/>
    <property type="match status" value="1"/>
</dbReference>
<name>A0ABX0TTD8_9SPHN</name>
<protein>
    <submittedName>
        <fullName evidence="2">Uncharacterized protein</fullName>
    </submittedName>
</protein>
<proteinExistence type="predicted"/>
<sequence length="94" mass="9768">MLRPPLAVLAISVILGLACTGAAQAQAPAALPPGMQTPTTKILAVGHVTPKWSPAAGATVMPQEVRATVALYLEGERAHDRRDGVDRCTGSRSR</sequence>
<accession>A0ABX0TTD8</accession>